<dbReference type="EMBL" id="CP131060">
    <property type="protein sequence ID" value="WNY24943.1"/>
    <property type="molecule type" value="Genomic_DNA"/>
</dbReference>
<sequence>MVKKVCVEDMALLPDTSELEDSVNETNPPKRPKPTASSKTSTKSSKPMESVKSQVPMEKHKKIKTGYESYNKPDSSFYIVHFTKSKAPFCKEKENPIRSSVKIDQKNFKSAFNRLESILKSKTIFASMMPWTKASCVCFTECPWTSLIHHAEEYSPFGIGFNKKFIFDSGGGPALYIRSDFENLTEKDKDRWPPGVFNFITPFWPNYTKQVKKLKHVDYTHEREWRVPGNLTFEYQDIEFVVVENYDCIEKIDSELKKEIGIEKFLVMDIYESIEKLWPVHNLSINNQRGEK</sequence>
<reference evidence="2 3" key="1">
    <citation type="submission" date="2023-07" db="EMBL/GenBank/DDBJ databases">
        <title>Closed genoem sequence of Methanosarcinaceae archaeon Ac7.</title>
        <authorList>
            <person name="Poehlein A."/>
            <person name="Protasov E."/>
            <person name="Platt K."/>
            <person name="Reeh H."/>
            <person name="Daniel R."/>
            <person name="Brune A."/>
        </authorList>
    </citation>
    <scope>NUCLEOTIDE SEQUENCE [LARGE SCALE GENOMIC DNA]</scope>
    <source>
        <strain evidence="2 3">Ac7</strain>
    </source>
</reference>
<evidence type="ECO:0000256" key="1">
    <source>
        <dbReference type="SAM" id="MobiDB-lite"/>
    </source>
</evidence>
<keyword evidence="3" id="KW-1185">Reference proteome</keyword>
<proteinExistence type="predicted"/>
<evidence type="ECO:0008006" key="4">
    <source>
        <dbReference type="Google" id="ProtNLM"/>
    </source>
</evidence>
<name>A0AA96V2Q4_9EURY</name>
<feature type="compositionally biased region" description="Low complexity" evidence="1">
    <location>
        <begin position="34"/>
        <end position="47"/>
    </location>
</feature>
<dbReference type="GeneID" id="89229591"/>
<accession>A0AA96V2Q4</accession>
<dbReference type="Proteomes" id="UP001303587">
    <property type="component" value="Chromosome"/>
</dbReference>
<evidence type="ECO:0000313" key="2">
    <source>
        <dbReference type="EMBL" id="WNY24943.1"/>
    </source>
</evidence>
<organism evidence="2 3">
    <name type="scientific">Methanolapillus millepedarum</name>
    <dbReference type="NCBI Taxonomy" id="3028296"/>
    <lineage>
        <taxon>Archaea</taxon>
        <taxon>Methanobacteriati</taxon>
        <taxon>Methanobacteriota</taxon>
        <taxon>Stenosarchaea group</taxon>
        <taxon>Methanomicrobia</taxon>
        <taxon>Methanosarcinales</taxon>
        <taxon>Methanosarcinaceae</taxon>
        <taxon>Methanolapillus</taxon>
    </lineage>
</organism>
<dbReference type="AlphaFoldDB" id="A0AA96V2Q4"/>
<protein>
    <recommendedName>
        <fullName evidence="4">DUF2971 domain-containing protein</fullName>
    </recommendedName>
</protein>
<feature type="region of interest" description="Disordered" evidence="1">
    <location>
        <begin position="16"/>
        <end position="58"/>
    </location>
</feature>
<evidence type="ECO:0000313" key="3">
    <source>
        <dbReference type="Proteomes" id="UP001303587"/>
    </source>
</evidence>
<dbReference type="RefSeq" id="WP_338103001.1">
    <property type="nucleotide sequence ID" value="NZ_CP131060.1"/>
</dbReference>
<gene>
    <name evidence="2" type="ORF">MsAc7_04720</name>
</gene>